<dbReference type="InterPro" id="IPR047329">
    <property type="entry name" value="RUN_SNX29"/>
</dbReference>
<feature type="region of interest" description="Disordered" evidence="2">
    <location>
        <begin position="251"/>
        <end position="271"/>
    </location>
</feature>
<dbReference type="SUPFAM" id="SSF140741">
    <property type="entry name" value="RUN domain-like"/>
    <property type="match status" value="1"/>
</dbReference>
<dbReference type="SMART" id="SM00593">
    <property type="entry name" value="RUN"/>
    <property type="match status" value="1"/>
</dbReference>
<evidence type="ECO:0000259" key="3">
    <source>
        <dbReference type="PROSITE" id="PS50195"/>
    </source>
</evidence>
<dbReference type="EMBL" id="GIIL01001849">
    <property type="protein sequence ID" value="NOV45575.1"/>
    <property type="molecule type" value="Transcribed_RNA"/>
</dbReference>
<dbReference type="PANTHER" id="PTHR47194:SF3">
    <property type="entry name" value="SORTING NEXIN 29"/>
    <property type="match status" value="1"/>
</dbReference>
<reference evidence="5" key="1">
    <citation type="submission" date="2020-03" db="EMBL/GenBank/DDBJ databases">
        <title>Transcriptomic Profiling of the Digestive Tract of the Rat Flea, Xenopsylla cheopis, Following Blood Feeding and Infection with Yersinia pestis.</title>
        <authorList>
            <person name="Bland D.M."/>
            <person name="Martens C.A."/>
            <person name="Virtaneva K."/>
            <person name="Kanakabandi K."/>
            <person name="Long D."/>
            <person name="Rosenke R."/>
            <person name="Saturday G.A."/>
            <person name="Hoyt F.H."/>
            <person name="Bruno D.P."/>
            <person name="Ribeiro J.M.C."/>
            <person name="Hinnebusch J."/>
        </authorList>
    </citation>
    <scope>NUCLEOTIDE SEQUENCE</scope>
</reference>
<sequence>MNTIMSAILSANNPTTKIVDKQILLANLHNAVKMCQNKYGGRTELATESDHSIVNLCHCFESVLNHGLRTQPTSALKQMAEFIAGSESPTFWSFVEHQLTNHEKERYSSLRQVWTDRGKARALLRAALNERSLERYLHCWLGHSTLSQYYEEWAIMRDTESSAMLPNLAAGLGSILFALTIESVDLNSSKDLSLESLPRSEPIIAVPPATIPKKISRNHHIISFDDDDDDEIASIIKVNTSVIKPAMTLETNSKNLETEPDTVNSEQNSDSFKTDEKVEFIAIIKRDENKSVAIYQSIPQQSTSDGTLDQVSSLSDSGLGEGPFPLVESYASSTISLKESVDSAESNNLQADIEVLKLKLEEKEDRCNWLEARVAELSLENQQLKELSSAAPCATSFSINIPKVHKIGSHYEYEICITANRCNESWRLLRRYNDFYNLHKELCKKNPRVNMVDFPPKKTIGNMSNVVVEERRQRLQAYLRQLFLLLPQLSGCVTKYQLERTLSFFRRDQEV</sequence>
<dbReference type="SUPFAM" id="SSF64268">
    <property type="entry name" value="PX domain"/>
    <property type="match status" value="1"/>
</dbReference>
<dbReference type="Pfam" id="PF02759">
    <property type="entry name" value="RUN"/>
    <property type="match status" value="1"/>
</dbReference>
<dbReference type="PROSITE" id="PS50195">
    <property type="entry name" value="PX"/>
    <property type="match status" value="1"/>
</dbReference>
<dbReference type="SMART" id="SM00312">
    <property type="entry name" value="PX"/>
    <property type="match status" value="1"/>
</dbReference>
<feature type="domain" description="RUN" evidence="4">
    <location>
        <begin position="47"/>
        <end position="184"/>
    </location>
</feature>
<evidence type="ECO:0000256" key="2">
    <source>
        <dbReference type="SAM" id="MobiDB-lite"/>
    </source>
</evidence>
<feature type="domain" description="PX" evidence="3">
    <location>
        <begin position="391"/>
        <end position="511"/>
    </location>
</feature>
<dbReference type="CDD" id="cd17689">
    <property type="entry name" value="RUN_SNX29"/>
    <property type="match status" value="1"/>
</dbReference>
<protein>
    <submittedName>
        <fullName evidence="5">Putative sorting nexin-29</fullName>
    </submittedName>
</protein>
<dbReference type="GO" id="GO:0035091">
    <property type="term" value="F:phosphatidylinositol binding"/>
    <property type="evidence" value="ECO:0007669"/>
    <property type="project" value="InterPro"/>
</dbReference>
<name>A0A6M2DGY4_XENCH</name>
<organism evidence="5">
    <name type="scientific">Xenopsylla cheopis</name>
    <name type="common">Oriental rat flea</name>
    <name type="synonym">Pulex cheopis</name>
    <dbReference type="NCBI Taxonomy" id="163159"/>
    <lineage>
        <taxon>Eukaryota</taxon>
        <taxon>Metazoa</taxon>
        <taxon>Ecdysozoa</taxon>
        <taxon>Arthropoda</taxon>
        <taxon>Hexapoda</taxon>
        <taxon>Insecta</taxon>
        <taxon>Pterygota</taxon>
        <taxon>Neoptera</taxon>
        <taxon>Endopterygota</taxon>
        <taxon>Siphonaptera</taxon>
        <taxon>Pulicidae</taxon>
        <taxon>Xenopsyllinae</taxon>
        <taxon>Xenopsylla</taxon>
    </lineage>
</organism>
<dbReference type="InterPro" id="IPR001683">
    <property type="entry name" value="PX_dom"/>
</dbReference>
<dbReference type="PROSITE" id="PS50826">
    <property type="entry name" value="RUN"/>
    <property type="match status" value="1"/>
</dbReference>
<evidence type="ECO:0000256" key="1">
    <source>
        <dbReference type="SAM" id="Coils"/>
    </source>
</evidence>
<accession>A0A6M2DGY4</accession>
<dbReference type="AlphaFoldDB" id="A0A6M2DGY4"/>
<dbReference type="Pfam" id="PF00787">
    <property type="entry name" value="PX"/>
    <property type="match status" value="1"/>
</dbReference>
<feature type="coiled-coil region" evidence="1">
    <location>
        <begin position="346"/>
        <end position="387"/>
    </location>
</feature>
<dbReference type="Gene3D" id="1.20.58.900">
    <property type="match status" value="1"/>
</dbReference>
<dbReference type="Gene3D" id="3.30.1520.10">
    <property type="entry name" value="Phox-like domain"/>
    <property type="match status" value="1"/>
</dbReference>
<proteinExistence type="predicted"/>
<keyword evidence="1" id="KW-0175">Coiled coil</keyword>
<evidence type="ECO:0000313" key="5">
    <source>
        <dbReference type="EMBL" id="NOV45575.1"/>
    </source>
</evidence>
<evidence type="ECO:0000259" key="4">
    <source>
        <dbReference type="PROSITE" id="PS50826"/>
    </source>
</evidence>
<dbReference type="InterPro" id="IPR037213">
    <property type="entry name" value="Run_dom_sf"/>
</dbReference>
<dbReference type="InterPro" id="IPR036871">
    <property type="entry name" value="PX_dom_sf"/>
</dbReference>
<dbReference type="PANTHER" id="PTHR47194">
    <property type="entry name" value="SORTING NEXIN-29-RELATED"/>
    <property type="match status" value="1"/>
</dbReference>
<dbReference type="InterPro" id="IPR004012">
    <property type="entry name" value="Run_dom"/>
</dbReference>